<dbReference type="PANTHER" id="PTHR30069">
    <property type="entry name" value="TONB-DEPENDENT OUTER MEMBRANE RECEPTOR"/>
    <property type="match status" value="1"/>
</dbReference>
<keyword evidence="6 8" id="KW-0472">Membrane</keyword>
<dbReference type="EMBL" id="DSOV01000012">
    <property type="protein sequence ID" value="HEN41591.1"/>
    <property type="molecule type" value="Genomic_DNA"/>
</dbReference>
<name>A0A831XLF1_GEOME</name>
<evidence type="ECO:0000313" key="11">
    <source>
        <dbReference type="EMBL" id="HEN41591.1"/>
    </source>
</evidence>
<dbReference type="PANTHER" id="PTHR30069:SF29">
    <property type="entry name" value="HEMOGLOBIN AND HEMOGLOBIN-HAPTOGLOBIN-BINDING PROTEIN 1-RELATED"/>
    <property type="match status" value="1"/>
</dbReference>
<evidence type="ECO:0000256" key="5">
    <source>
        <dbReference type="ARBA" id="ARBA00022729"/>
    </source>
</evidence>
<dbReference type="InterPro" id="IPR039426">
    <property type="entry name" value="TonB-dep_rcpt-like"/>
</dbReference>
<dbReference type="GO" id="GO:0015344">
    <property type="term" value="F:siderophore uptake transmembrane transporter activity"/>
    <property type="evidence" value="ECO:0007669"/>
    <property type="project" value="TreeGrafter"/>
</dbReference>
<comment type="caution">
    <text evidence="11">The sequence shown here is derived from an EMBL/GenBank/DDBJ whole genome shotgun (WGS) entry which is preliminary data.</text>
</comment>
<dbReference type="SUPFAM" id="SSF56935">
    <property type="entry name" value="Porins"/>
    <property type="match status" value="1"/>
</dbReference>
<comment type="subcellular location">
    <subcellularLocation>
        <location evidence="1 8">Cell outer membrane</location>
        <topology evidence="1 8">Multi-pass membrane protein</topology>
    </subcellularLocation>
</comment>
<keyword evidence="7 8" id="KW-0998">Cell outer membrane</keyword>
<protein>
    <submittedName>
        <fullName evidence="11">TonB-dependent receptor, plug</fullName>
    </submittedName>
</protein>
<evidence type="ECO:0000256" key="4">
    <source>
        <dbReference type="ARBA" id="ARBA00022692"/>
    </source>
</evidence>
<evidence type="ECO:0000256" key="2">
    <source>
        <dbReference type="ARBA" id="ARBA00022448"/>
    </source>
</evidence>
<evidence type="ECO:0000256" key="9">
    <source>
        <dbReference type="SAM" id="SignalP"/>
    </source>
</evidence>
<evidence type="ECO:0000256" key="8">
    <source>
        <dbReference type="PROSITE-ProRule" id="PRU01360"/>
    </source>
</evidence>
<evidence type="ECO:0000256" key="6">
    <source>
        <dbReference type="ARBA" id="ARBA00023136"/>
    </source>
</evidence>
<feature type="domain" description="TonB-dependent receptor plug" evidence="10">
    <location>
        <begin position="60"/>
        <end position="161"/>
    </location>
</feature>
<dbReference type="Pfam" id="PF07715">
    <property type="entry name" value="Plug"/>
    <property type="match status" value="1"/>
</dbReference>
<keyword evidence="3 8" id="KW-1134">Transmembrane beta strand</keyword>
<feature type="chain" id="PRO_5032608743" evidence="9">
    <location>
        <begin position="23"/>
        <end position="672"/>
    </location>
</feature>
<dbReference type="InterPro" id="IPR036942">
    <property type="entry name" value="Beta-barrel_TonB_sf"/>
</dbReference>
<evidence type="ECO:0000259" key="10">
    <source>
        <dbReference type="Pfam" id="PF07715"/>
    </source>
</evidence>
<dbReference type="AlphaFoldDB" id="A0A831XLF1"/>
<keyword evidence="4 8" id="KW-0812">Transmembrane</keyword>
<proteinExistence type="inferred from homology"/>
<dbReference type="PROSITE" id="PS52016">
    <property type="entry name" value="TONB_DEPENDENT_REC_3"/>
    <property type="match status" value="1"/>
</dbReference>
<keyword evidence="5 9" id="KW-0732">Signal</keyword>
<accession>A0A831XLF1</accession>
<dbReference type="Gene3D" id="2.170.130.10">
    <property type="entry name" value="TonB-dependent receptor, plug domain"/>
    <property type="match status" value="1"/>
</dbReference>
<dbReference type="GO" id="GO:0044718">
    <property type="term" value="P:siderophore transmembrane transport"/>
    <property type="evidence" value="ECO:0007669"/>
    <property type="project" value="TreeGrafter"/>
</dbReference>
<gene>
    <name evidence="11" type="ORF">ENQ87_04310</name>
</gene>
<dbReference type="Gene3D" id="2.40.170.20">
    <property type="entry name" value="TonB-dependent receptor, beta-barrel domain"/>
    <property type="match status" value="1"/>
</dbReference>
<feature type="signal peptide" evidence="9">
    <location>
        <begin position="1"/>
        <end position="22"/>
    </location>
</feature>
<evidence type="ECO:0000256" key="1">
    <source>
        <dbReference type="ARBA" id="ARBA00004571"/>
    </source>
</evidence>
<dbReference type="GO" id="GO:0009279">
    <property type="term" value="C:cell outer membrane"/>
    <property type="evidence" value="ECO:0007669"/>
    <property type="project" value="UniProtKB-SubCell"/>
</dbReference>
<comment type="similarity">
    <text evidence="8">Belongs to the TonB-dependent receptor family.</text>
</comment>
<keyword evidence="2 8" id="KW-0813">Transport</keyword>
<reference evidence="11" key="1">
    <citation type="journal article" date="2020" name="mSystems">
        <title>Genome- and Community-Level Interaction Insights into Carbon Utilization and Element Cycling Functions of Hydrothermarchaeota in Hydrothermal Sediment.</title>
        <authorList>
            <person name="Zhou Z."/>
            <person name="Liu Y."/>
            <person name="Xu W."/>
            <person name="Pan J."/>
            <person name="Luo Z.H."/>
            <person name="Li M."/>
        </authorList>
    </citation>
    <scope>NUCLEOTIDE SEQUENCE [LARGE SCALE GENOMIC DNA]</scope>
    <source>
        <strain evidence="11">SpSt-349</strain>
    </source>
</reference>
<dbReference type="InterPro" id="IPR037066">
    <property type="entry name" value="Plug_dom_sf"/>
</dbReference>
<organism evidence="11">
    <name type="scientific">Geobacter metallireducens</name>
    <dbReference type="NCBI Taxonomy" id="28232"/>
    <lineage>
        <taxon>Bacteria</taxon>
        <taxon>Pseudomonadati</taxon>
        <taxon>Thermodesulfobacteriota</taxon>
        <taxon>Desulfuromonadia</taxon>
        <taxon>Geobacterales</taxon>
        <taxon>Geobacteraceae</taxon>
        <taxon>Geobacter</taxon>
    </lineage>
</organism>
<dbReference type="InterPro" id="IPR012910">
    <property type="entry name" value="Plug_dom"/>
</dbReference>
<keyword evidence="11" id="KW-0675">Receptor</keyword>
<evidence type="ECO:0000256" key="7">
    <source>
        <dbReference type="ARBA" id="ARBA00023237"/>
    </source>
</evidence>
<sequence>MMLRAKLLIVMAILLAGSAALGTESPTAAALPGTAGARLSLDDLLTMEVTVASAKPALPSEAPAVVSMITREELELSGARDLVDVLRMVPGFEFGVDIWNTVGVGFRGIWGQDGKIKLTVDGMGFNELMYGNVPYGGHFPVELIERIEIIRGPGSAMYGNFAELAVINVITKIGAEVPGGQASSTIGLFDRGFARRNLTAKYGRNVGDSGYFGISLFGGVAQRSDRTYTDQSGSQWDMGGNSGLETGSVGLKYRMGNLDARFIYDNHLITHRDLYGSVQSDDYRVRFVTTLGQVSYKAQITDNLSLTPVFEAAIQQPWRNTWASAVPDTYYDPTIQKYGLKLRADWDLSSWASTLFGADYEWEYARHGEPSRKYQFPGGKQSIDFNSFALHNEWLLKTPLVNVTAGVRLEKHSEYEPSVVPRLSLTRSFGDTSVKAIYNRAFRAPTIEQTAAALKTGTKLETETADVVELEASHRFDARNHLSINLFDIRMHHPINYYYDFPNQLDAYKNESRIGTRGVEAEYRFRDHWGHLALRYAYYRTTKTGSDLFRVPGDDDVFLGLPAHKVTLDAGYKVTRNLNLNTTLVFVGDRYGFDHVDPNTDEPQVSRHDPELVANLYLLYRDAFWKGVDVGVGVFDLFGANHEFIQPYNGGHAPLPGPGREYLLRISYSPGI</sequence>
<evidence type="ECO:0000256" key="3">
    <source>
        <dbReference type="ARBA" id="ARBA00022452"/>
    </source>
</evidence>